<dbReference type="InterPro" id="IPR042277">
    <property type="entry name" value="IST1-like"/>
</dbReference>
<dbReference type="OrthoDB" id="29853at2759"/>
<dbReference type="OMA" id="HEFVEMS"/>
<dbReference type="PANTHER" id="PTHR12161">
    <property type="entry name" value="IST1 FAMILY MEMBER"/>
    <property type="match status" value="1"/>
</dbReference>
<dbReference type="FunCoup" id="G3AR49">
    <property type="interactions" value="790"/>
</dbReference>
<dbReference type="AlphaFoldDB" id="G3AR49"/>
<dbReference type="KEGG" id="spaa:SPAPADRAFT_61800"/>
<sequence>MPTPPPLNPLRLKTSLKMSLSKLKFLQEKKTALCKQQRRQLADLLRQGKESSATIRVENIIRDDIYIELLEYLELYCELLLARINLITDPAKHECDKSLLEAVSSVIYAANHTELKEVVSIKDWLIAKYGHEFGRNALENKDEVVPEKIVSRCSVEPPQETLVDLYLCEIARTYSAPYSKLSEYSAQSSEGEDNDDDDDNDGEGGTKELEAPLAADAKPKVKEQDEFDALKARFAALRTG</sequence>
<dbReference type="Pfam" id="PF03398">
    <property type="entry name" value="Ist1"/>
    <property type="match status" value="1"/>
</dbReference>
<dbReference type="GO" id="GO:0032511">
    <property type="term" value="P:late endosome to vacuole transport via multivesicular body sorting pathway"/>
    <property type="evidence" value="ECO:0007669"/>
    <property type="project" value="EnsemblFungi"/>
</dbReference>
<protein>
    <recommendedName>
        <fullName evidence="5">DUF292-domain-containing protein</fullName>
    </recommendedName>
</protein>
<dbReference type="HOGENOM" id="CLU_037652_2_0_1"/>
<dbReference type="FunFam" id="1.20.1260.60:FF:000002">
    <property type="entry name" value="Vacuolar protein sorting-associated protein IST1"/>
    <property type="match status" value="1"/>
</dbReference>
<feature type="region of interest" description="Disordered" evidence="2">
    <location>
        <begin position="182"/>
        <end position="222"/>
    </location>
</feature>
<dbReference type="GO" id="GO:0042030">
    <property type="term" value="F:ATPase inhibitor activity"/>
    <property type="evidence" value="ECO:0007669"/>
    <property type="project" value="EnsemblFungi"/>
</dbReference>
<proteinExistence type="inferred from homology"/>
<dbReference type="InterPro" id="IPR005061">
    <property type="entry name" value="Ist1"/>
</dbReference>
<reference evidence="3 4" key="1">
    <citation type="journal article" date="2011" name="Proc. Natl. Acad. Sci. U.S.A.">
        <title>Comparative genomics of xylose-fermenting fungi for enhanced biofuel production.</title>
        <authorList>
            <person name="Wohlbach D.J."/>
            <person name="Kuo A."/>
            <person name="Sato T.K."/>
            <person name="Potts K.M."/>
            <person name="Salamov A.A."/>
            <person name="LaButti K.M."/>
            <person name="Sun H."/>
            <person name="Clum A."/>
            <person name="Pangilinan J.L."/>
            <person name="Lindquist E.A."/>
            <person name="Lucas S."/>
            <person name="Lapidus A."/>
            <person name="Jin M."/>
            <person name="Gunawan C."/>
            <person name="Balan V."/>
            <person name="Dale B.E."/>
            <person name="Jeffries T.W."/>
            <person name="Zinkel R."/>
            <person name="Barry K.W."/>
            <person name="Grigoriev I.V."/>
            <person name="Gasch A.P."/>
        </authorList>
    </citation>
    <scope>NUCLEOTIDE SEQUENCE [LARGE SCALE GENOMIC DNA]</scope>
    <source>
        <strain evidence="4">NRRL Y-27907 / 11-Y1</strain>
    </source>
</reference>
<feature type="compositionally biased region" description="Acidic residues" evidence="2">
    <location>
        <begin position="190"/>
        <end position="202"/>
    </location>
</feature>
<dbReference type="RefSeq" id="XP_007376002.1">
    <property type="nucleotide sequence ID" value="XM_007375940.1"/>
</dbReference>
<dbReference type="PANTHER" id="PTHR12161:SF5">
    <property type="entry name" value="IST1 HOMOLOG"/>
    <property type="match status" value="1"/>
</dbReference>
<dbReference type="GO" id="GO:0099638">
    <property type="term" value="P:endosome to plasma membrane protein transport"/>
    <property type="evidence" value="ECO:0007669"/>
    <property type="project" value="EnsemblFungi"/>
</dbReference>
<dbReference type="eggNOG" id="KOG2027">
    <property type="taxonomic scope" value="Eukaryota"/>
</dbReference>
<evidence type="ECO:0000313" key="3">
    <source>
        <dbReference type="EMBL" id="EGW31224.1"/>
    </source>
</evidence>
<dbReference type="STRING" id="619300.G3AR49"/>
<name>G3AR49_SPAPN</name>
<dbReference type="GO" id="GO:0005768">
    <property type="term" value="C:endosome"/>
    <property type="evidence" value="ECO:0007669"/>
    <property type="project" value="EnsemblFungi"/>
</dbReference>
<evidence type="ECO:0000313" key="4">
    <source>
        <dbReference type="Proteomes" id="UP000000709"/>
    </source>
</evidence>
<organism evidence="4">
    <name type="scientific">Spathaspora passalidarum (strain NRRL Y-27907 / 11-Y1)</name>
    <dbReference type="NCBI Taxonomy" id="619300"/>
    <lineage>
        <taxon>Eukaryota</taxon>
        <taxon>Fungi</taxon>
        <taxon>Dikarya</taxon>
        <taxon>Ascomycota</taxon>
        <taxon>Saccharomycotina</taxon>
        <taxon>Pichiomycetes</taxon>
        <taxon>Debaryomycetaceae</taxon>
        <taxon>Spathaspora</taxon>
    </lineage>
</organism>
<keyword evidence="4" id="KW-1185">Reference proteome</keyword>
<gene>
    <name evidence="3" type="ORF">SPAPADRAFT_61800</name>
</gene>
<evidence type="ECO:0008006" key="5">
    <source>
        <dbReference type="Google" id="ProtNLM"/>
    </source>
</evidence>
<dbReference type="Gene3D" id="1.20.1260.60">
    <property type="entry name" value="Vacuolar protein sorting-associated protein Ist1"/>
    <property type="match status" value="1"/>
</dbReference>
<dbReference type="Proteomes" id="UP000000709">
    <property type="component" value="Unassembled WGS sequence"/>
</dbReference>
<comment type="similarity">
    <text evidence="1">Belongs to the IST1 family.</text>
</comment>
<evidence type="ECO:0000256" key="2">
    <source>
        <dbReference type="SAM" id="MobiDB-lite"/>
    </source>
</evidence>
<evidence type="ECO:0000256" key="1">
    <source>
        <dbReference type="ARBA" id="ARBA00005536"/>
    </source>
</evidence>
<dbReference type="InParanoid" id="G3AR49"/>
<dbReference type="GeneID" id="18874055"/>
<dbReference type="EMBL" id="GL996503">
    <property type="protein sequence ID" value="EGW31224.1"/>
    <property type="molecule type" value="Genomic_DNA"/>
</dbReference>
<accession>G3AR49</accession>